<feature type="transmembrane region" description="Helical" evidence="10">
    <location>
        <begin position="415"/>
        <end position="436"/>
    </location>
</feature>
<accession>A0A940YA47</accession>
<evidence type="ECO:0000256" key="9">
    <source>
        <dbReference type="ARBA" id="ARBA00061532"/>
    </source>
</evidence>
<dbReference type="GO" id="GO:0071555">
    <property type="term" value="P:cell wall organization"/>
    <property type="evidence" value="ECO:0007669"/>
    <property type="project" value="UniProtKB-UniRule"/>
</dbReference>
<dbReference type="GO" id="GO:0008360">
    <property type="term" value="P:regulation of cell shape"/>
    <property type="evidence" value="ECO:0007669"/>
    <property type="project" value="UniProtKB-UniRule"/>
</dbReference>
<feature type="transmembrane region" description="Helical" evidence="10">
    <location>
        <begin position="448"/>
        <end position="468"/>
    </location>
</feature>
<dbReference type="InterPro" id="IPR051050">
    <property type="entry name" value="Lipid_II_flippase_MurJ/MviN"/>
</dbReference>
<dbReference type="RefSeq" id="WP_210856506.1">
    <property type="nucleotide sequence ID" value="NZ_JAGQDD010000020.1"/>
</dbReference>
<evidence type="ECO:0000313" key="13">
    <source>
        <dbReference type="Proteomes" id="UP000676246"/>
    </source>
</evidence>
<feature type="transmembrane region" description="Helical" evidence="10">
    <location>
        <begin position="153"/>
        <end position="174"/>
    </location>
</feature>
<dbReference type="HAMAP" id="MF_02078">
    <property type="entry name" value="MurJ_MviN"/>
    <property type="match status" value="1"/>
</dbReference>
<sequence length="518" mass="55275">MNLLKAATTVSLWTLLSRITGLVREQLVAHAFGASAMTDAFNIAFRIPNLLRRLFAEGAFSAAFVPILAASRETDGDEATRRLIDAVATMLAWALLLTCAVGVAGAPVIVWLFGAGLEELDLAVLMTRWMFPYIGFMSMVALAAGILNTWKRFVVPAATPVLLNLSVIACAWGLTPLLERHGIRPIHALSVGVVLGGVLQMAVQVPALARIGCLPHIGLTPAGLKRAWQHPGVHRVLSQMAPALLGVSVAQISLLINSQIASHLGAGAVSWLTYADRLMEFPTALLGVALGVVLTPGLSALKARGDAQGYSGHLDWGLRLALMLAWPCALAMLVFGLPLMAVLFHHGAFDERALRMSTLAVQGYGVGLIGLIGVKVLAPGFYAQQDIRTPVRIAIVVLVLTQVMNAAFVPWLGHAGLALATSLGAMGNAAWLLRGLRARGIYMPEPGWGGFILRVMVASAVLAGWLAWVAWRLDWVALQAHWLQRAGLLFGALAVAALLYFGVLRLLGLNLRQFARRG</sequence>
<keyword evidence="10 11" id="KW-0813">Transport</keyword>
<protein>
    <recommendedName>
        <fullName evidence="10">Probable lipid II flippase MurJ</fullName>
    </recommendedName>
</protein>
<evidence type="ECO:0000256" key="4">
    <source>
        <dbReference type="ARBA" id="ARBA00022960"/>
    </source>
</evidence>
<dbReference type="PANTHER" id="PTHR47019">
    <property type="entry name" value="LIPID II FLIPPASE MURJ"/>
    <property type="match status" value="1"/>
</dbReference>
<dbReference type="GO" id="GO:0034204">
    <property type="term" value="P:lipid translocation"/>
    <property type="evidence" value="ECO:0007669"/>
    <property type="project" value="TreeGrafter"/>
</dbReference>
<feature type="transmembrane region" description="Helical" evidence="10">
    <location>
        <begin position="390"/>
        <end position="409"/>
    </location>
</feature>
<evidence type="ECO:0000256" key="7">
    <source>
        <dbReference type="ARBA" id="ARBA00023136"/>
    </source>
</evidence>
<evidence type="ECO:0000256" key="10">
    <source>
        <dbReference type="HAMAP-Rule" id="MF_02078"/>
    </source>
</evidence>
<keyword evidence="2 10" id="KW-1003">Cell membrane</keyword>
<comment type="similarity">
    <text evidence="9 10 11">Belongs to the MurJ/MviN family.</text>
</comment>
<feature type="transmembrane region" description="Helical" evidence="10">
    <location>
        <begin position="364"/>
        <end position="383"/>
    </location>
</feature>
<dbReference type="GO" id="GO:0005886">
    <property type="term" value="C:plasma membrane"/>
    <property type="evidence" value="ECO:0007669"/>
    <property type="project" value="UniProtKB-SubCell"/>
</dbReference>
<keyword evidence="3 10" id="KW-0812">Transmembrane</keyword>
<dbReference type="PIRSF" id="PIRSF002869">
    <property type="entry name" value="MviN"/>
    <property type="match status" value="1"/>
</dbReference>
<keyword evidence="13" id="KW-1185">Reference proteome</keyword>
<keyword evidence="10" id="KW-0997">Cell inner membrane</keyword>
<keyword evidence="7 10" id="KW-0472">Membrane</keyword>
<gene>
    <name evidence="10 12" type="primary">murJ</name>
    <name evidence="12" type="ORF">KAK03_20200</name>
</gene>
<evidence type="ECO:0000256" key="1">
    <source>
        <dbReference type="ARBA" id="ARBA00004651"/>
    </source>
</evidence>
<evidence type="ECO:0000313" key="12">
    <source>
        <dbReference type="EMBL" id="MBQ0932799.1"/>
    </source>
</evidence>
<dbReference type="NCBIfam" id="TIGR01695">
    <property type="entry name" value="murJ_mviN"/>
    <property type="match status" value="1"/>
</dbReference>
<evidence type="ECO:0000256" key="8">
    <source>
        <dbReference type="ARBA" id="ARBA00060041"/>
    </source>
</evidence>
<proteinExistence type="inferred from homology"/>
<keyword evidence="5 10" id="KW-0573">Peptidoglycan synthesis</keyword>
<dbReference type="GO" id="GO:0009252">
    <property type="term" value="P:peptidoglycan biosynthetic process"/>
    <property type="evidence" value="ECO:0007669"/>
    <property type="project" value="UniProtKB-UniRule"/>
</dbReference>
<dbReference type="AlphaFoldDB" id="A0A940YA47"/>
<evidence type="ECO:0000256" key="2">
    <source>
        <dbReference type="ARBA" id="ARBA00022475"/>
    </source>
</evidence>
<comment type="pathway">
    <text evidence="10">Cell wall biogenesis; peptidoglycan biosynthesis.</text>
</comment>
<feature type="transmembrane region" description="Helical" evidence="10">
    <location>
        <begin position="322"/>
        <end position="344"/>
    </location>
</feature>
<evidence type="ECO:0000256" key="5">
    <source>
        <dbReference type="ARBA" id="ARBA00022984"/>
    </source>
</evidence>
<feature type="transmembrane region" description="Helical" evidence="10">
    <location>
        <begin position="186"/>
        <end position="203"/>
    </location>
</feature>
<dbReference type="EMBL" id="JAGQDD010000020">
    <property type="protein sequence ID" value="MBQ0932799.1"/>
    <property type="molecule type" value="Genomic_DNA"/>
</dbReference>
<name>A0A940YA47_9BURK</name>
<organism evidence="12 13">
    <name type="scientific">Ideonella alba</name>
    <dbReference type="NCBI Taxonomy" id="2824118"/>
    <lineage>
        <taxon>Bacteria</taxon>
        <taxon>Pseudomonadati</taxon>
        <taxon>Pseudomonadota</taxon>
        <taxon>Betaproteobacteria</taxon>
        <taxon>Burkholderiales</taxon>
        <taxon>Sphaerotilaceae</taxon>
        <taxon>Ideonella</taxon>
    </lineage>
</organism>
<keyword evidence="10 11" id="KW-0961">Cell wall biogenesis/degradation</keyword>
<dbReference type="PANTHER" id="PTHR47019:SF1">
    <property type="entry name" value="LIPID II FLIPPASE MURJ"/>
    <property type="match status" value="1"/>
</dbReference>
<dbReference type="Proteomes" id="UP000676246">
    <property type="component" value="Unassembled WGS sequence"/>
</dbReference>
<feature type="transmembrane region" description="Helical" evidence="10">
    <location>
        <begin position="488"/>
        <end position="507"/>
    </location>
</feature>
<evidence type="ECO:0000256" key="3">
    <source>
        <dbReference type="ARBA" id="ARBA00022692"/>
    </source>
</evidence>
<dbReference type="Pfam" id="PF03023">
    <property type="entry name" value="MurJ"/>
    <property type="match status" value="1"/>
</dbReference>
<evidence type="ECO:0000256" key="11">
    <source>
        <dbReference type="PIRNR" id="PIRNR002869"/>
    </source>
</evidence>
<keyword evidence="4 10" id="KW-0133">Cell shape</keyword>
<evidence type="ECO:0000256" key="6">
    <source>
        <dbReference type="ARBA" id="ARBA00022989"/>
    </source>
</evidence>
<feature type="transmembrane region" description="Helical" evidence="10">
    <location>
        <begin position="281"/>
        <end position="301"/>
    </location>
</feature>
<dbReference type="GO" id="GO:0015648">
    <property type="term" value="F:lipid-linked peptidoglycan transporter activity"/>
    <property type="evidence" value="ECO:0007669"/>
    <property type="project" value="UniProtKB-UniRule"/>
</dbReference>
<feature type="transmembrane region" description="Helical" evidence="10">
    <location>
        <begin position="91"/>
        <end position="117"/>
    </location>
</feature>
<reference evidence="12 13" key="1">
    <citation type="submission" date="2021-04" db="EMBL/GenBank/DDBJ databases">
        <title>The genome sequence of Ideonella sp. 3Y2.</title>
        <authorList>
            <person name="Liu Y."/>
        </authorList>
    </citation>
    <scope>NUCLEOTIDE SEQUENCE [LARGE SCALE GENOMIC DNA]</scope>
    <source>
        <strain evidence="12 13">3Y2</strain>
    </source>
</reference>
<comment type="function">
    <text evidence="8 10 11">Involved in peptidoglycan biosynthesis. Transports lipid-linked peptidoglycan precursors from the inner to the outer leaflet of the cytoplasmic membrane.</text>
</comment>
<feature type="transmembrane region" description="Helical" evidence="10">
    <location>
        <begin position="240"/>
        <end position="261"/>
    </location>
</feature>
<feature type="transmembrane region" description="Helical" evidence="10">
    <location>
        <begin position="129"/>
        <end position="147"/>
    </location>
</feature>
<comment type="subcellular location">
    <subcellularLocation>
        <location evidence="10">Cell inner membrane</location>
        <topology evidence="10">Multi-pass membrane protein</topology>
    </subcellularLocation>
    <subcellularLocation>
        <location evidence="1">Cell membrane</location>
        <topology evidence="1">Multi-pass membrane protein</topology>
    </subcellularLocation>
</comment>
<dbReference type="CDD" id="cd13123">
    <property type="entry name" value="MATE_MurJ_like"/>
    <property type="match status" value="1"/>
</dbReference>
<comment type="caution">
    <text evidence="12">The sequence shown here is derived from an EMBL/GenBank/DDBJ whole genome shotgun (WGS) entry which is preliminary data.</text>
</comment>
<keyword evidence="6 10" id="KW-1133">Transmembrane helix</keyword>
<dbReference type="PRINTS" id="PR01806">
    <property type="entry name" value="VIRFACTRMVIN"/>
</dbReference>
<dbReference type="InterPro" id="IPR004268">
    <property type="entry name" value="MurJ"/>
</dbReference>